<dbReference type="EMBL" id="JAQQWN010000007">
    <property type="protein sequence ID" value="KAK8074798.1"/>
    <property type="molecule type" value="Genomic_DNA"/>
</dbReference>
<organism evidence="2 3">
    <name type="scientific">Apiospora hydei</name>
    <dbReference type="NCBI Taxonomy" id="1337664"/>
    <lineage>
        <taxon>Eukaryota</taxon>
        <taxon>Fungi</taxon>
        <taxon>Dikarya</taxon>
        <taxon>Ascomycota</taxon>
        <taxon>Pezizomycotina</taxon>
        <taxon>Sordariomycetes</taxon>
        <taxon>Xylariomycetidae</taxon>
        <taxon>Amphisphaeriales</taxon>
        <taxon>Apiosporaceae</taxon>
        <taxon>Apiospora</taxon>
    </lineage>
</organism>
<feature type="chain" id="PRO_5046270645" evidence="1">
    <location>
        <begin position="20"/>
        <end position="136"/>
    </location>
</feature>
<evidence type="ECO:0000313" key="2">
    <source>
        <dbReference type="EMBL" id="KAK8074798.1"/>
    </source>
</evidence>
<keyword evidence="3" id="KW-1185">Reference proteome</keyword>
<feature type="signal peptide" evidence="1">
    <location>
        <begin position="1"/>
        <end position="19"/>
    </location>
</feature>
<evidence type="ECO:0000256" key="1">
    <source>
        <dbReference type="SAM" id="SignalP"/>
    </source>
</evidence>
<dbReference type="Proteomes" id="UP001433268">
    <property type="component" value="Unassembled WGS sequence"/>
</dbReference>
<name>A0ABR1VU73_9PEZI</name>
<evidence type="ECO:0000313" key="3">
    <source>
        <dbReference type="Proteomes" id="UP001433268"/>
    </source>
</evidence>
<dbReference type="RefSeq" id="XP_066665738.1">
    <property type="nucleotide sequence ID" value="XM_066813776.1"/>
</dbReference>
<sequence>MQFVKSILFIAFIMGVAHAAALAEDDIKSRRPTGAYIWHFKTPVAKSHVMKRKSDAGLGLAAMNLPLEKRACTGSCKCVRGSPPGLYCGMCSQVLSSETGLDGQIFQCNPEGGCCSWGKSSRCAGSDAQGGTHCPE</sequence>
<keyword evidence="1" id="KW-0732">Signal</keyword>
<protein>
    <submittedName>
        <fullName evidence="2">Uncharacterized protein</fullName>
    </submittedName>
</protein>
<reference evidence="2 3" key="1">
    <citation type="submission" date="2023-01" db="EMBL/GenBank/DDBJ databases">
        <title>Analysis of 21 Apiospora genomes using comparative genomics revels a genus with tremendous synthesis potential of carbohydrate active enzymes and secondary metabolites.</title>
        <authorList>
            <person name="Sorensen T."/>
        </authorList>
    </citation>
    <scope>NUCLEOTIDE SEQUENCE [LARGE SCALE GENOMIC DNA]</scope>
    <source>
        <strain evidence="2 3">CBS 114990</strain>
    </source>
</reference>
<dbReference type="GeneID" id="92046836"/>
<accession>A0ABR1VU73</accession>
<gene>
    <name evidence="2" type="ORF">PG997_009461</name>
</gene>
<comment type="caution">
    <text evidence="2">The sequence shown here is derived from an EMBL/GenBank/DDBJ whole genome shotgun (WGS) entry which is preliminary data.</text>
</comment>
<proteinExistence type="predicted"/>